<dbReference type="InterPro" id="IPR002110">
    <property type="entry name" value="Ankyrin_rpt"/>
</dbReference>
<dbReference type="PROSITE" id="PS51196">
    <property type="entry name" value="SECA_MOTOR_DEAD"/>
    <property type="match status" value="1"/>
</dbReference>
<keyword evidence="1" id="KW-0653">Protein transport</keyword>
<keyword evidence="8" id="KW-1185">Reference proteome</keyword>
<dbReference type="GO" id="GO:0017038">
    <property type="term" value="P:protein import"/>
    <property type="evidence" value="ECO:0007669"/>
    <property type="project" value="InterPro"/>
</dbReference>
<keyword evidence="1" id="KW-0813">Transport</keyword>
<dbReference type="Proteomes" id="UP000663825">
    <property type="component" value="Unassembled WGS sequence"/>
</dbReference>
<dbReference type="GO" id="GO:0006886">
    <property type="term" value="P:intracellular protein transport"/>
    <property type="evidence" value="ECO:0007669"/>
    <property type="project" value="InterPro"/>
</dbReference>
<sequence length="1621" mass="189035">MKFGRDEKKSSIQDIRSIKVFSTDNDDECSSDDERNSIADIACLPEISAVKRKEDRCYQHLLPIDNGLYDGTVSEKFLREGLGTYTVNNDEEYYSGAWKDDKPHGYGYNLKSRGSTIYYGEFNNGLLKEGYGKVTLEDGYVYKGPIKDGKFHGLGSLSMKIAGLKEIDTLQLVAEWENGKTSIVYKNEIKLYYEYQYQAFCNSLESIISLNSVSRKEQRKFFQSLIDLLEKRLLNLNLLNEIATHSILPRELKSSANLLYKLDNSYTHLKKYTEIDIKNSYNNCVKNICEIGLKIYATSLAWTEDDEKLDCISSRKIFDENLNSFTQKSQLSDLKAVLLIDTFVVDLIQKMIRFANEKLLRISSQYRSEFIDSHTRFIKRIWLDYFQALEKDSIANSLDDEIDKRYHFYTDCYSNLLEIPLVSTLEAEPNKLNTDQNNSDLVAEENNMKYEIKSIIYKAMKFSLDQLKPWRNLPINELTSYFKQSIHHDTSIKEIGDKLLIQILQDIERKMVDFFKMNTKHFSDILQSIVSYYQNNLLNDTNLNYQSKMKEIIRIVDYLLQISGTKNSHIKELTDVQLESIKIFIERKENVTEFVDHFLNFNVELCNLSQHFDNQFSVSIHSEFNRNASDIISSIKYIFKILLPNESNMRLEILSKYDVSDVDVALRQAVFKERIFDVEVLLELGANVNAPGPSSGKTALHWAVISKDKHLVSRLLEKGGDITIEDHEQKSSLDYAKTNGIDLISLLDEMKNEKTENSSNKPYALQKINNFLTNLGSLDFTWFVERKKITNLDTNLFKPAGEKGLYKVTNIEKAKKKVKDPCRHYMFDTINELLDIVKNVKIFNRSSPTEIVKVRAEMLMAIGKSFKYFNDQIKYSSLEKFKDDCVIPFRDVMSDSDSYETFYNKLEKIDLYFLYDRKLKEITIDQALELFKEKNGNFSKLKIIKNSFYKYEKVFKKYFYDIIDKKKSIEEITTEARKNANELNFNIENIPDIIAGLAVILSLSVSDFIEKNHQGEYVLKEKYNKKYLLQPHCIQILGVLMLLDIDGKTNTISSKHLAEILTGQGKSWTLALLAGFFSLVGCQVTVGCYNDYLSRRDEGDFKKYLDPFKFTNNVKYRTFESMCEEKLTSKKHNKKFRDIIFDILSGEHLSPEYSQENENEKSILLIDEVDVFFSHNFGAMYCPGLRIKNKCFVEMQKDIWENIMMSKVVDKNQLKTLANQRIFNSTSQDKMLSHLVESNLLEDHLENMINTALRIREDMRNRNELRDKYRIIDNIIHTKDNDGKFVSTTWYDYEDSFYYLKLMYEKQKSFKQVHLDEDNFGYLSIRCGLISYSELPNSYDGIFGVSGSLKALSAGEESLLIYYNIHKRSYYPSFFGGSKLKFSIPNDFVIKDCKNDWFDSIVTRVRRRIAEDRSVLIFFYNEKLLDEFFTFYSGDLRVVPFYITQNKIFDGHKDRVYSDIYVDKLIKDEYAGHHGKVTLLTRVFGRGVDFQAEAKVNEKGGIHVIQTFFSMNVKEEIQIKGRTARKDDPGSYELVLCREHLEEPDSVGMKTSKFVNITKETTYDELDKQRTEIVDLFCRDKLKNIQANKNRHELTVSFFERAITECNENNRQDFIKEIKTL</sequence>
<evidence type="ECO:0000256" key="2">
    <source>
        <dbReference type="ARBA" id="ARBA00023010"/>
    </source>
</evidence>
<dbReference type="Gene3D" id="2.20.110.10">
    <property type="entry name" value="Histone H3 K4-specific methyltransferase SET7/9 N-terminal domain"/>
    <property type="match status" value="1"/>
</dbReference>
<dbReference type="InterPro" id="IPR000185">
    <property type="entry name" value="SecA"/>
</dbReference>
<dbReference type="EMBL" id="CAJNXB010004152">
    <property type="protein sequence ID" value="CAF3360038.1"/>
    <property type="molecule type" value="Genomic_DNA"/>
</dbReference>
<evidence type="ECO:0000313" key="6">
    <source>
        <dbReference type="EMBL" id="CAF4264401.1"/>
    </source>
</evidence>
<gene>
    <name evidence="5" type="ORF">TIS948_LOCUS24083</name>
    <name evidence="6" type="ORF">UJA718_LOCUS10367</name>
</gene>
<dbReference type="SUPFAM" id="SSF52540">
    <property type="entry name" value="P-loop containing nucleoside triphosphate hydrolases"/>
    <property type="match status" value="2"/>
</dbReference>
<dbReference type="OrthoDB" id="7614088at2759"/>
<feature type="domain" description="SecA family profile" evidence="4">
    <location>
        <begin position="937"/>
        <end position="1575"/>
    </location>
</feature>
<dbReference type="Gene3D" id="3.40.50.300">
    <property type="entry name" value="P-loop containing nucleotide triphosphate hydrolases"/>
    <property type="match status" value="2"/>
</dbReference>
<dbReference type="InterPro" id="IPR036770">
    <property type="entry name" value="Ankyrin_rpt-contain_sf"/>
</dbReference>
<dbReference type="InterPro" id="IPR011115">
    <property type="entry name" value="SecA_DEAD"/>
</dbReference>
<evidence type="ECO:0000313" key="5">
    <source>
        <dbReference type="EMBL" id="CAF3360038.1"/>
    </source>
</evidence>
<keyword evidence="3" id="KW-0040">ANK repeat</keyword>
<comment type="caution">
    <text evidence="5">The sequence shown here is derived from an EMBL/GenBank/DDBJ whole genome shotgun (WGS) entry which is preliminary data.</text>
</comment>
<evidence type="ECO:0000313" key="8">
    <source>
        <dbReference type="Proteomes" id="UP000663873"/>
    </source>
</evidence>
<feature type="repeat" description="ANK" evidence="3">
    <location>
        <begin position="695"/>
        <end position="727"/>
    </location>
</feature>
<organism evidence="5 7">
    <name type="scientific">Rotaria socialis</name>
    <dbReference type="NCBI Taxonomy" id="392032"/>
    <lineage>
        <taxon>Eukaryota</taxon>
        <taxon>Metazoa</taxon>
        <taxon>Spiralia</taxon>
        <taxon>Gnathifera</taxon>
        <taxon>Rotifera</taxon>
        <taxon>Eurotatoria</taxon>
        <taxon>Bdelloidea</taxon>
        <taxon>Philodinida</taxon>
        <taxon>Philodinidae</taxon>
        <taxon>Rotaria</taxon>
    </lineage>
</organism>
<name>A0A817WUR7_9BILA</name>
<dbReference type="InterPro" id="IPR014018">
    <property type="entry name" value="SecA_motor_DEAD"/>
</dbReference>
<proteinExistence type="predicted"/>
<dbReference type="GO" id="GO:0005524">
    <property type="term" value="F:ATP binding"/>
    <property type="evidence" value="ECO:0007669"/>
    <property type="project" value="InterPro"/>
</dbReference>
<evidence type="ECO:0000256" key="3">
    <source>
        <dbReference type="PROSITE-ProRule" id="PRU00023"/>
    </source>
</evidence>
<accession>A0A817WUR7</accession>
<dbReference type="SUPFAM" id="SSF82185">
    <property type="entry name" value="Histone H3 K4-specific methyltransferase SET7/9 N-terminal domain"/>
    <property type="match status" value="1"/>
</dbReference>
<dbReference type="EMBL" id="CAJOBP010001215">
    <property type="protein sequence ID" value="CAF4264401.1"/>
    <property type="molecule type" value="Genomic_DNA"/>
</dbReference>
<evidence type="ECO:0000259" key="4">
    <source>
        <dbReference type="PROSITE" id="PS51196"/>
    </source>
</evidence>
<dbReference type="PROSITE" id="PS50088">
    <property type="entry name" value="ANK_REPEAT"/>
    <property type="match status" value="1"/>
</dbReference>
<dbReference type="Proteomes" id="UP000663873">
    <property type="component" value="Unassembled WGS sequence"/>
</dbReference>
<dbReference type="PANTHER" id="PTHR30612">
    <property type="entry name" value="SECA INNER MEMBRANE COMPONENT OF SEC PROTEIN SECRETION SYSTEM"/>
    <property type="match status" value="1"/>
</dbReference>
<keyword evidence="2" id="KW-0811">Translocation</keyword>
<dbReference type="GO" id="GO:0016020">
    <property type="term" value="C:membrane"/>
    <property type="evidence" value="ECO:0007669"/>
    <property type="project" value="InterPro"/>
</dbReference>
<reference evidence="5" key="1">
    <citation type="submission" date="2021-02" db="EMBL/GenBank/DDBJ databases">
        <authorList>
            <person name="Nowell W R."/>
        </authorList>
    </citation>
    <scope>NUCLEOTIDE SEQUENCE</scope>
</reference>
<dbReference type="InterPro" id="IPR027417">
    <property type="entry name" value="P-loop_NTPase"/>
</dbReference>
<dbReference type="Pfam" id="PF00023">
    <property type="entry name" value="Ank"/>
    <property type="match status" value="1"/>
</dbReference>
<dbReference type="SUPFAM" id="SSF48403">
    <property type="entry name" value="Ankyrin repeat"/>
    <property type="match status" value="1"/>
</dbReference>
<evidence type="ECO:0000313" key="7">
    <source>
        <dbReference type="Proteomes" id="UP000663825"/>
    </source>
</evidence>
<dbReference type="PROSITE" id="PS50297">
    <property type="entry name" value="ANK_REP_REGION"/>
    <property type="match status" value="1"/>
</dbReference>
<dbReference type="GO" id="GO:0006605">
    <property type="term" value="P:protein targeting"/>
    <property type="evidence" value="ECO:0007669"/>
    <property type="project" value="InterPro"/>
</dbReference>
<dbReference type="SMART" id="SM00248">
    <property type="entry name" value="ANK"/>
    <property type="match status" value="1"/>
</dbReference>
<evidence type="ECO:0000256" key="1">
    <source>
        <dbReference type="ARBA" id="ARBA00022927"/>
    </source>
</evidence>
<dbReference type="Gene3D" id="1.25.40.20">
    <property type="entry name" value="Ankyrin repeat-containing domain"/>
    <property type="match status" value="1"/>
</dbReference>
<protein>
    <recommendedName>
        <fullName evidence="4">SecA family profile domain-containing protein</fullName>
    </recommendedName>
</protein>
<dbReference type="PANTHER" id="PTHR30612:SF0">
    <property type="entry name" value="CHLOROPLAST PROTEIN-TRANSPORTING ATPASE"/>
    <property type="match status" value="1"/>
</dbReference>
<dbReference type="Pfam" id="PF07517">
    <property type="entry name" value="SecA_DEAD"/>
    <property type="match status" value="1"/>
</dbReference>